<gene>
    <name evidence="1" type="ORF">SAMN05444851_2929</name>
</gene>
<dbReference type="AlphaFoldDB" id="A0A1I0QVC5"/>
<dbReference type="Pfam" id="PF10604">
    <property type="entry name" value="Polyketide_cyc2"/>
    <property type="match status" value="1"/>
</dbReference>
<dbReference type="CDD" id="cd07812">
    <property type="entry name" value="SRPBCC"/>
    <property type="match status" value="1"/>
</dbReference>
<dbReference type="InterPro" id="IPR019587">
    <property type="entry name" value="Polyketide_cyclase/dehydratase"/>
</dbReference>
<dbReference type="Gene3D" id="3.30.530.20">
    <property type="match status" value="1"/>
</dbReference>
<dbReference type="OrthoDB" id="7860307at2"/>
<dbReference type="EMBL" id="FOJB01000001">
    <property type="protein sequence ID" value="SEW30947.1"/>
    <property type="molecule type" value="Genomic_DNA"/>
</dbReference>
<dbReference type="Proteomes" id="UP000199650">
    <property type="component" value="Unassembled WGS sequence"/>
</dbReference>
<name>A0A1I0QVC5_9RHOB</name>
<dbReference type="InterPro" id="IPR023393">
    <property type="entry name" value="START-like_dom_sf"/>
</dbReference>
<reference evidence="1 2" key="1">
    <citation type="submission" date="2016-10" db="EMBL/GenBank/DDBJ databases">
        <authorList>
            <person name="de Groot N.N."/>
        </authorList>
    </citation>
    <scope>NUCLEOTIDE SEQUENCE [LARGE SCALE GENOMIC DNA]</scope>
    <source>
        <strain evidence="1 2">DSM 29439</strain>
    </source>
</reference>
<protein>
    <submittedName>
        <fullName evidence="1">Polyketide cyclase / dehydrase and lipid transport</fullName>
    </submittedName>
</protein>
<proteinExistence type="predicted"/>
<accession>A0A1I0QVC5</accession>
<evidence type="ECO:0000313" key="1">
    <source>
        <dbReference type="EMBL" id="SEW30947.1"/>
    </source>
</evidence>
<sequence length="159" mass="18405">MKFKTREDIEATLEQVFEAVSDFDGMERAALRRGAEVTRTDNLTSPGQGMTWHAAFPFRNRTRTADMLLKTYDAPHQIELFSKVSGIEATVEVELLSLSRNRTRMTMSIDMRPKTIPARLLLQSMKLARASLVRRYRKRVANYAQSIENRYRTTVHPIR</sequence>
<evidence type="ECO:0000313" key="2">
    <source>
        <dbReference type="Proteomes" id="UP000199650"/>
    </source>
</evidence>
<keyword evidence="2" id="KW-1185">Reference proteome</keyword>
<organism evidence="1 2">
    <name type="scientific">Aliiroseovarius sediminilitoris</name>
    <dbReference type="NCBI Taxonomy" id="1173584"/>
    <lineage>
        <taxon>Bacteria</taxon>
        <taxon>Pseudomonadati</taxon>
        <taxon>Pseudomonadota</taxon>
        <taxon>Alphaproteobacteria</taxon>
        <taxon>Rhodobacterales</taxon>
        <taxon>Paracoccaceae</taxon>
        <taxon>Aliiroseovarius</taxon>
    </lineage>
</organism>
<dbReference type="STRING" id="1173584.SAMN05444851_2929"/>
<dbReference type="SUPFAM" id="SSF55961">
    <property type="entry name" value="Bet v1-like"/>
    <property type="match status" value="1"/>
</dbReference>
<dbReference type="RefSeq" id="WP_091431652.1">
    <property type="nucleotide sequence ID" value="NZ_FOJB01000001.1"/>
</dbReference>